<dbReference type="Proteomes" id="UP000579647">
    <property type="component" value="Unassembled WGS sequence"/>
</dbReference>
<reference evidence="7 8" key="1">
    <citation type="submission" date="2020-08" db="EMBL/GenBank/DDBJ databases">
        <title>Sequencing the genomes of 1000 actinobacteria strains.</title>
        <authorList>
            <person name="Klenk H.-P."/>
        </authorList>
    </citation>
    <scope>NUCLEOTIDE SEQUENCE [LARGE SCALE GENOMIC DNA]</scope>
    <source>
        <strain evidence="7 8">DSM 44598</strain>
    </source>
</reference>
<keyword evidence="2 6" id="KW-1003">Cell membrane</keyword>
<dbReference type="HAMAP" id="MF_01871">
    <property type="entry name" value="DabA"/>
    <property type="match status" value="1"/>
</dbReference>
<comment type="similarity">
    <text evidence="6">Belongs to the inorganic carbon transporter (TC 9.A.2) DabA family.</text>
</comment>
<dbReference type="Pfam" id="PF10070">
    <property type="entry name" value="DabA"/>
    <property type="match status" value="1"/>
</dbReference>
<dbReference type="GO" id="GO:0008270">
    <property type="term" value="F:zinc ion binding"/>
    <property type="evidence" value="ECO:0007669"/>
    <property type="project" value="UniProtKB-UniRule"/>
</dbReference>
<evidence type="ECO:0000313" key="8">
    <source>
        <dbReference type="Proteomes" id="UP000579647"/>
    </source>
</evidence>
<dbReference type="AlphaFoldDB" id="A0A840W3C4"/>
<keyword evidence="5 6" id="KW-0472">Membrane</keyword>
<gene>
    <name evidence="6" type="primary">dabA</name>
    <name evidence="7" type="ORF">HNR07_001611</name>
</gene>
<protein>
    <recommendedName>
        <fullName evidence="6">Probable inorganic carbon transporter subunit DabA</fullName>
    </recommendedName>
</protein>
<evidence type="ECO:0000256" key="3">
    <source>
        <dbReference type="ARBA" id="ARBA00022723"/>
    </source>
</evidence>
<dbReference type="InterPro" id="IPR018752">
    <property type="entry name" value="DabA"/>
</dbReference>
<dbReference type="EMBL" id="JACHDO010000001">
    <property type="protein sequence ID" value="MBB5490474.1"/>
    <property type="molecule type" value="Genomic_DNA"/>
</dbReference>
<comment type="subunit">
    <text evidence="6">Forms a complex with DabB.</text>
</comment>
<dbReference type="GO" id="GO:0005886">
    <property type="term" value="C:plasma membrane"/>
    <property type="evidence" value="ECO:0007669"/>
    <property type="project" value="UniProtKB-SubCell"/>
</dbReference>
<feature type="binding site" evidence="6">
    <location>
        <position position="385"/>
    </location>
    <ligand>
        <name>Zn(2+)</name>
        <dbReference type="ChEBI" id="CHEBI:29105"/>
    </ligand>
</feature>
<organism evidence="7 8">
    <name type="scientific">Nocardiopsis metallicus</name>
    <dbReference type="NCBI Taxonomy" id="179819"/>
    <lineage>
        <taxon>Bacteria</taxon>
        <taxon>Bacillati</taxon>
        <taxon>Actinomycetota</taxon>
        <taxon>Actinomycetes</taxon>
        <taxon>Streptosporangiales</taxon>
        <taxon>Nocardiopsidaceae</taxon>
        <taxon>Nocardiopsis</taxon>
    </lineage>
</organism>
<evidence type="ECO:0000313" key="7">
    <source>
        <dbReference type="EMBL" id="MBB5490474.1"/>
    </source>
</evidence>
<feature type="binding site" evidence="6">
    <location>
        <position position="640"/>
    </location>
    <ligand>
        <name>Zn(2+)</name>
        <dbReference type="ChEBI" id="CHEBI:29105"/>
    </ligand>
</feature>
<feature type="binding site" evidence="6">
    <location>
        <position position="383"/>
    </location>
    <ligand>
        <name>Zn(2+)</name>
        <dbReference type="ChEBI" id="CHEBI:29105"/>
    </ligand>
</feature>
<keyword evidence="4 6" id="KW-0862">Zinc</keyword>
<evidence type="ECO:0000256" key="4">
    <source>
        <dbReference type="ARBA" id="ARBA00022833"/>
    </source>
</evidence>
<keyword evidence="1 6" id="KW-0813">Transport</keyword>
<comment type="subcellular location">
    <subcellularLocation>
        <location evidence="6">Cell membrane</location>
        <topology evidence="6">Peripheral membrane protein</topology>
    </subcellularLocation>
</comment>
<proteinExistence type="inferred from homology"/>
<comment type="function">
    <text evidence="6">Part of an energy-coupled inorganic carbon pump.</text>
</comment>
<comment type="caution">
    <text evidence="7">The sequence shown here is derived from an EMBL/GenBank/DDBJ whole genome shotgun (WGS) entry which is preliminary data.</text>
</comment>
<evidence type="ECO:0000256" key="5">
    <source>
        <dbReference type="ARBA" id="ARBA00023136"/>
    </source>
</evidence>
<dbReference type="PANTHER" id="PTHR38344:SF1">
    <property type="entry name" value="INORGANIC CARBON TRANSPORTER SUBUNIT DABA-RELATED"/>
    <property type="match status" value="1"/>
</dbReference>
<evidence type="ECO:0000256" key="2">
    <source>
        <dbReference type="ARBA" id="ARBA00022475"/>
    </source>
</evidence>
<sequence length="947" mass="103326">MTALRSQSHNRLRAQVASAERVLSAAWPLKTFVAVNPLGGVEHLPFEEAVRMAGDLLGLRGHLPLERFRALHVQGRINDADLDAALLRRLPELAGLDPVLLGERPRTALQVLRTDLLHGEEPAKGAPRPRGAGQWCDTLLGTRVAEAVDGQVSKWCAAFFDTAQAHWSMPGREHGLYGSWRALVASDPALRRLRLSQERFTDLPERPEDAVLGALAALNVPEGEHRGELRAQLARTPGWASQVKWRGEHPDQAPHPADLVDLLAMRLTYEAALVEAATSQLPYGSGSLRALIEVRLVDERPLSGVESGFARACGVARALGASTPGGPALNRLRDVLERLPATEREWVWLDAYEWHYRDRLLTALDRPAPPERTGRPPAQAVFCIDARSEGLRRHLEDLGPYQTFGFAGFYQLAIRYRGLSSPHEARLCPAPLTPNTRITELPAEGAETEAARGIAAERHSDALARAFHGAKDDLASPFALAEAAGWVAGPLSAVRTAAPALYTRLRGRLAERATRRTTDLTVNAPDWEEAEALARAAEHQGIRALLARPGLSEQECEEYRLRALAGGEPRLREQLALTQEGHADRVRQARRLGSDVEEQVLWAQTALRTFGLVENFARIVLLAGHGSHTENNAYEAALDCGACGGQRGGPNARAACAILNRPQVRAALAERGTTIPDDTVFVAAEHDTATDRVRFLDAHTIPGTHRADIDRLRADLATAGSGLARERAEHLPGAAGSAYGRAADWAQVRPEWGLARHAAFIIGPGEMVRGLDLQTRTFLHSYDWRVDPDGTVLETILTAPGLVVQGINAQYYFSSVDPRVLGAGDKTLHNVVGEVGVLEGHSGDLRLGLPWQSVGAGDRLYHEPMRALYAVEAPIERVDVLIARNDLLKNYFDGGWVSLVLREGPERPWQRRRRDGQWELWSPAVPAERQVLAAAGAGDEEQGPSQG</sequence>
<evidence type="ECO:0000256" key="1">
    <source>
        <dbReference type="ARBA" id="ARBA00022448"/>
    </source>
</evidence>
<name>A0A840W3C4_9ACTN</name>
<keyword evidence="8" id="KW-1185">Reference proteome</keyword>
<comment type="cofactor">
    <cofactor evidence="6">
        <name>Zn(2+)</name>
        <dbReference type="ChEBI" id="CHEBI:29105"/>
    </cofactor>
</comment>
<feature type="binding site" evidence="6">
    <location>
        <position position="625"/>
    </location>
    <ligand>
        <name>Zn(2+)</name>
        <dbReference type="ChEBI" id="CHEBI:29105"/>
    </ligand>
</feature>
<dbReference type="PANTHER" id="PTHR38344">
    <property type="entry name" value="UPF0753 PROTEIN AQ_863"/>
    <property type="match status" value="1"/>
</dbReference>
<dbReference type="RefSeq" id="WP_184363874.1">
    <property type="nucleotide sequence ID" value="NZ_BAAAKM010000017.1"/>
</dbReference>
<accession>A0A840W3C4</accession>
<keyword evidence="3 6" id="KW-0479">Metal-binding</keyword>
<evidence type="ECO:0000256" key="6">
    <source>
        <dbReference type="HAMAP-Rule" id="MF_01871"/>
    </source>
</evidence>